<feature type="transmembrane region" description="Helical" evidence="2">
    <location>
        <begin position="6"/>
        <end position="23"/>
    </location>
</feature>
<protein>
    <submittedName>
        <fullName evidence="3">C-type cytochrome biogenesis protein CcmI</fullName>
    </submittedName>
</protein>
<accession>A0AA90YQG6</accession>
<dbReference type="Gene3D" id="1.25.40.10">
    <property type="entry name" value="Tetratricopeptide repeat domain"/>
    <property type="match status" value="1"/>
</dbReference>
<dbReference type="InterPro" id="IPR017560">
    <property type="entry name" value="Cyt_c_biogenesis_CcmI"/>
</dbReference>
<keyword evidence="1" id="KW-0201">Cytochrome c-type biogenesis</keyword>
<evidence type="ECO:0000313" key="4">
    <source>
        <dbReference type="Proteomes" id="UP000597886"/>
    </source>
</evidence>
<comment type="caution">
    <text evidence="3">The sequence shown here is derived from an EMBL/GenBank/DDBJ whole genome shotgun (WGS) entry which is preliminary data.</text>
</comment>
<dbReference type="GO" id="GO:0017004">
    <property type="term" value="P:cytochrome complex assembly"/>
    <property type="evidence" value="ECO:0007669"/>
    <property type="project" value="UniProtKB-KW"/>
</dbReference>
<evidence type="ECO:0000256" key="1">
    <source>
        <dbReference type="ARBA" id="ARBA00022748"/>
    </source>
</evidence>
<dbReference type="EMBL" id="WVRA01000001">
    <property type="protein sequence ID" value="NOE16681.1"/>
    <property type="molecule type" value="Genomic_DNA"/>
</dbReference>
<gene>
    <name evidence="3" type="primary">ccmI</name>
    <name evidence="3" type="ORF">GS634_00925</name>
</gene>
<dbReference type="Proteomes" id="UP000597886">
    <property type="component" value="Unassembled WGS sequence"/>
</dbReference>
<name>A0AA90YQG6_9RHOB</name>
<keyword evidence="2" id="KW-0812">Transmembrane</keyword>
<dbReference type="NCBIfam" id="TIGR03142">
    <property type="entry name" value="cytochro_ccmI"/>
    <property type="match status" value="1"/>
</dbReference>
<keyword evidence="2" id="KW-1133">Transmembrane helix</keyword>
<evidence type="ECO:0000256" key="2">
    <source>
        <dbReference type="SAM" id="Phobius"/>
    </source>
</evidence>
<dbReference type="SUPFAM" id="SSF48452">
    <property type="entry name" value="TPR-like"/>
    <property type="match status" value="1"/>
</dbReference>
<proteinExistence type="predicted"/>
<dbReference type="AlphaFoldDB" id="A0AA90YQG6"/>
<organism evidence="3 4">
    <name type="scientific">Ruegeria atlantica</name>
    <dbReference type="NCBI Taxonomy" id="81569"/>
    <lineage>
        <taxon>Bacteria</taxon>
        <taxon>Pseudomonadati</taxon>
        <taxon>Pseudomonadota</taxon>
        <taxon>Alphaproteobacteria</taxon>
        <taxon>Rhodobacterales</taxon>
        <taxon>Roseobacteraceae</taxon>
        <taxon>Ruegeria</taxon>
    </lineage>
</organism>
<feature type="transmembrane region" description="Helical" evidence="2">
    <location>
        <begin position="91"/>
        <end position="112"/>
    </location>
</feature>
<reference evidence="3" key="1">
    <citation type="submission" date="2019-12" db="EMBL/GenBank/DDBJ databases">
        <title>Ruegeria JWLKs population differentiation of coral mucus and skeleton niches.</title>
        <authorList>
            <person name="Luo D."/>
        </authorList>
    </citation>
    <scope>NUCLEOTIDE SEQUENCE</scope>
    <source>
        <strain evidence="3">HKCCD6181</strain>
    </source>
</reference>
<evidence type="ECO:0000313" key="3">
    <source>
        <dbReference type="EMBL" id="NOE16681.1"/>
    </source>
</evidence>
<sequence>MTFWVLIFLVALLIAAFLSFTLLRKRRGDEPAAAYDLRVYREQLAGVDRDLARGVIGEADAERVRTEISRRILAADDQMKKEGAGAGPSRAVSVLSILAISLLLIGGALAMYHRTGAVGLPDMPLTARLELAKEVRASRPSQSAAEELANPPRPAQLEESYANLLKQLRETVASRPDDLQGQMLLAQHETNAGNFKDGYTAQQKVIELSGDSATADTYADLAEMMILAARGYVSPEAEQALIEALNRDPRHGPARYYWGQMLAQIGRPDLAYSMWVETLQDSPAGAPWAEAIRAQIDELAFRAGVFNAPDLSTAPGPSQEDMAAAAELSPEERQQMIQGMVDQLSDRLATEGGSPEEWARLIAALGVLGQGQRAIDIRDEAMEVFAGNSEALQIIDAAALQAGIAQ</sequence>
<keyword evidence="2" id="KW-0472">Membrane</keyword>
<dbReference type="InterPro" id="IPR011990">
    <property type="entry name" value="TPR-like_helical_dom_sf"/>
</dbReference>
<dbReference type="RefSeq" id="WP_171327949.1">
    <property type="nucleotide sequence ID" value="NZ_WVRA01000001.1"/>
</dbReference>